<dbReference type="InterPro" id="IPR008972">
    <property type="entry name" value="Cupredoxin"/>
</dbReference>
<comment type="caution">
    <text evidence="1">The sequence shown here is derived from an EMBL/GenBank/DDBJ whole genome shotgun (WGS) entry which is preliminary data.</text>
</comment>
<dbReference type="OrthoDB" id="345021at2"/>
<gene>
    <name evidence="1" type="ORF">FEK35_16920</name>
</gene>
<dbReference type="Gene3D" id="2.60.40.420">
    <property type="entry name" value="Cupredoxins - blue copper proteins"/>
    <property type="match status" value="1"/>
</dbReference>
<evidence type="ECO:0000313" key="2">
    <source>
        <dbReference type="Proteomes" id="UP000308349"/>
    </source>
</evidence>
<proteinExistence type="predicted"/>
<protein>
    <recommendedName>
        <fullName evidence="3">EfeO-type cupredoxin-like domain-containing protein</fullName>
    </recommendedName>
</protein>
<accession>A0A5R8PCZ0</accession>
<sequence>MTRRSLRDAWESNYCCLPYLEEVAMKSTGDNGTTRIVAVAAATALATVLVACGAEDGSAVDYGVSPTAVNPARVTVEETEFSIALSSAALSPGTYTFVVQNNGNSTHDLVIEGPGVNSARSETVDGGETTELTVALQPGTYELWCSVGSHREFGMSTMLMVS</sequence>
<dbReference type="EMBL" id="VBUU01000016">
    <property type="protein sequence ID" value="TLG08855.1"/>
    <property type="molecule type" value="Genomic_DNA"/>
</dbReference>
<reference evidence="1 2" key="1">
    <citation type="submission" date="2019-05" db="EMBL/GenBank/DDBJ databases">
        <title>Genomes sequences of two Nocardia cyriacigeorgica environmental isolates, type strains Nocardia asteroides ATCC 19247 and Nocardia cyriacigeorgica DSM 44484.</title>
        <authorList>
            <person name="Vautrin F."/>
            <person name="Bergeron E."/>
            <person name="Dubost A."/>
            <person name="Abrouk D."/>
            <person name="Rodriguez Nava V."/>
            <person name="Pujic P."/>
        </authorList>
    </citation>
    <scope>NUCLEOTIDE SEQUENCE [LARGE SCALE GENOMIC DNA]</scope>
    <source>
        <strain evidence="1 2">EML 1456</strain>
    </source>
</reference>
<dbReference type="Proteomes" id="UP000308349">
    <property type="component" value="Unassembled WGS sequence"/>
</dbReference>
<organism evidence="1 2">
    <name type="scientific">Nocardia cyriacigeorgica</name>
    <dbReference type="NCBI Taxonomy" id="135487"/>
    <lineage>
        <taxon>Bacteria</taxon>
        <taxon>Bacillati</taxon>
        <taxon>Actinomycetota</taxon>
        <taxon>Actinomycetes</taxon>
        <taxon>Mycobacteriales</taxon>
        <taxon>Nocardiaceae</taxon>
        <taxon>Nocardia</taxon>
    </lineage>
</organism>
<name>A0A5R8PCZ0_9NOCA</name>
<evidence type="ECO:0008006" key="3">
    <source>
        <dbReference type="Google" id="ProtNLM"/>
    </source>
</evidence>
<dbReference type="SUPFAM" id="SSF49503">
    <property type="entry name" value="Cupredoxins"/>
    <property type="match status" value="1"/>
</dbReference>
<dbReference type="AlphaFoldDB" id="A0A5R8PCZ0"/>
<evidence type="ECO:0000313" key="1">
    <source>
        <dbReference type="EMBL" id="TLG08855.1"/>
    </source>
</evidence>